<keyword evidence="2" id="KW-0472">Membrane</keyword>
<dbReference type="KEGG" id="nsg:H3L94_07785"/>
<dbReference type="Pfam" id="PF01551">
    <property type="entry name" value="Peptidase_M23"/>
    <property type="match status" value="1"/>
</dbReference>
<dbReference type="InterPro" id="IPR011055">
    <property type="entry name" value="Dup_hybrid_motif"/>
</dbReference>
<proteinExistence type="predicted"/>
<dbReference type="PANTHER" id="PTHR21666">
    <property type="entry name" value="PEPTIDASE-RELATED"/>
    <property type="match status" value="1"/>
</dbReference>
<dbReference type="InterPro" id="IPR016047">
    <property type="entry name" value="M23ase_b-sheet_dom"/>
</dbReference>
<dbReference type="AlphaFoldDB" id="A0A7D7SFT5"/>
<evidence type="ECO:0000313" key="4">
    <source>
        <dbReference type="EMBL" id="QMT39769.1"/>
    </source>
</evidence>
<dbReference type="EMBL" id="CP059567">
    <property type="protein sequence ID" value="QMT39769.1"/>
    <property type="molecule type" value="Genomic_DNA"/>
</dbReference>
<dbReference type="FunFam" id="2.70.70.10:FF:000006">
    <property type="entry name" value="M23 family peptidase"/>
    <property type="match status" value="1"/>
</dbReference>
<dbReference type="SUPFAM" id="SSF51261">
    <property type="entry name" value="Duplicated hybrid motif"/>
    <property type="match status" value="1"/>
</dbReference>
<accession>A0A7D7SFT5</accession>
<evidence type="ECO:0000256" key="1">
    <source>
        <dbReference type="ARBA" id="ARBA00022729"/>
    </source>
</evidence>
<evidence type="ECO:0000313" key="5">
    <source>
        <dbReference type="Proteomes" id="UP000514752"/>
    </source>
</evidence>
<gene>
    <name evidence="4" type="ORF">H3L94_07785</name>
</gene>
<evidence type="ECO:0000259" key="3">
    <source>
        <dbReference type="Pfam" id="PF01551"/>
    </source>
</evidence>
<evidence type="ECO:0000256" key="2">
    <source>
        <dbReference type="SAM" id="Phobius"/>
    </source>
</evidence>
<dbReference type="Gene3D" id="2.70.70.10">
    <property type="entry name" value="Glucose Permease (Domain IIA)"/>
    <property type="match status" value="1"/>
</dbReference>
<keyword evidence="1" id="KW-0732">Signal</keyword>
<dbReference type="RefSeq" id="WP_182121555.1">
    <property type="nucleotide sequence ID" value="NZ_CP059567.1"/>
</dbReference>
<name>A0A7D7SFT5_9NEIS</name>
<dbReference type="Proteomes" id="UP000514752">
    <property type="component" value="Chromosome"/>
</dbReference>
<feature type="domain" description="M23ase beta-sheet core" evidence="3">
    <location>
        <begin position="190"/>
        <end position="284"/>
    </location>
</feature>
<dbReference type="InterPro" id="IPR050570">
    <property type="entry name" value="Cell_wall_metabolism_enzyme"/>
</dbReference>
<reference evidence="4 5" key="1">
    <citation type="submission" date="2020-07" db="EMBL/GenBank/DDBJ databases">
        <title>Genomic diversity of species in the Neisseriaceae family.</title>
        <authorList>
            <person name="Vincent A.T."/>
            <person name="Bernet E."/>
            <person name="Veyrier F.J."/>
        </authorList>
    </citation>
    <scope>NUCLEOTIDE SEQUENCE [LARGE SCALE GENOMIC DNA]</scope>
    <source>
        <strain evidence="4 5">DSM 22244</strain>
    </source>
</reference>
<dbReference type="PANTHER" id="PTHR21666:SF289">
    <property type="entry name" value="L-ALA--D-GLU ENDOPEPTIDASE"/>
    <property type="match status" value="1"/>
</dbReference>
<sequence>MSKQKKTVTVMVLDEQRTETFVMSAGRLKAIKPALVGLSFVSGILFTGLLALGWQHYQSYDRLAVHERENVRLSRQIEDLKQARSEEITARLAQLAQSEQAVQHLQQYLQQRGVKVELPDIPAAQPGKGTAQAGGPEIVLPSADTPEFKQALDRLLQAAETVPLGRPAAGSISSGFGPRPNPFSGRGSEFHNGLDFRGSIGDPIIATANGKVEFAGTMNGYGQVVRLRHGHGYSTVYGHLSAIDVHVGQQIEAGDLVGKLGSTGRSTGPHLHYEVRLNDEPLDPAGFLSLAAR</sequence>
<keyword evidence="2" id="KW-0812">Transmembrane</keyword>
<feature type="transmembrane region" description="Helical" evidence="2">
    <location>
        <begin position="34"/>
        <end position="54"/>
    </location>
</feature>
<keyword evidence="2" id="KW-1133">Transmembrane helix</keyword>
<dbReference type="GO" id="GO:0004222">
    <property type="term" value="F:metalloendopeptidase activity"/>
    <property type="evidence" value="ECO:0007669"/>
    <property type="project" value="TreeGrafter"/>
</dbReference>
<dbReference type="CDD" id="cd12797">
    <property type="entry name" value="M23_peptidase"/>
    <property type="match status" value="1"/>
</dbReference>
<organism evidence="4 5">
    <name type="scientific">Neisseria shayeganii</name>
    <dbReference type="NCBI Taxonomy" id="607712"/>
    <lineage>
        <taxon>Bacteria</taxon>
        <taxon>Pseudomonadati</taxon>
        <taxon>Pseudomonadota</taxon>
        <taxon>Betaproteobacteria</taxon>
        <taxon>Neisseriales</taxon>
        <taxon>Neisseriaceae</taxon>
        <taxon>Neisseria</taxon>
    </lineage>
</organism>
<protein>
    <submittedName>
        <fullName evidence="4">Peptidoglycan DD-metalloendopeptidase family protein</fullName>
    </submittedName>
</protein>